<dbReference type="AlphaFoldDB" id="A0A0F8Z9Q8"/>
<gene>
    <name evidence="2" type="ORF">LCGC14_2996780</name>
</gene>
<keyword evidence="1" id="KW-1133">Transmembrane helix</keyword>
<protein>
    <submittedName>
        <fullName evidence="2">Uncharacterized protein</fullName>
    </submittedName>
</protein>
<feature type="non-terminal residue" evidence="2">
    <location>
        <position position="1"/>
    </location>
</feature>
<keyword evidence="1" id="KW-0812">Transmembrane</keyword>
<sequence length="366" mass="37925">DTSQFVMLVKLFPNMKKIKQIIFFTFVFVFLAGAVAQAGLTGPTGNSGLTGPAVFCAVSANVWVFCNTSDEFGDSSNPIADGNFTSLTIGTVVISASVSGELIIQATSTSALQVGSETNTQVFNVDTTNQDVWIRGNMQGSSVSDVFLVINNASSTAADVYVDFQIASSTAWRIGVDDSDSNKFRIAQAGFSATSSGITINAAGFVGIGTTNPSTAFNVSGVATFSNVTTSLRGIPYGWPANNGDASQRLTTDGAGILTWETVTASGGSNFVVETNFGTSTVTASTSIAFWSKRAIFASTTLRVGGILTVNTDVVPLTDSTSDLGTSSKYFQNAYIDNLFVQTDGSIAIAQGTGVTVNAAGEIAID</sequence>
<feature type="transmembrane region" description="Helical" evidence="1">
    <location>
        <begin position="21"/>
        <end position="40"/>
    </location>
</feature>
<feature type="non-terminal residue" evidence="2">
    <location>
        <position position="366"/>
    </location>
</feature>
<evidence type="ECO:0000256" key="1">
    <source>
        <dbReference type="SAM" id="Phobius"/>
    </source>
</evidence>
<dbReference type="EMBL" id="LAZR01061632">
    <property type="protein sequence ID" value="KKK63189.1"/>
    <property type="molecule type" value="Genomic_DNA"/>
</dbReference>
<organism evidence="2">
    <name type="scientific">marine sediment metagenome</name>
    <dbReference type="NCBI Taxonomy" id="412755"/>
    <lineage>
        <taxon>unclassified sequences</taxon>
        <taxon>metagenomes</taxon>
        <taxon>ecological metagenomes</taxon>
    </lineage>
</organism>
<proteinExistence type="predicted"/>
<name>A0A0F8Z9Q8_9ZZZZ</name>
<accession>A0A0F8Z9Q8</accession>
<evidence type="ECO:0000313" key="2">
    <source>
        <dbReference type="EMBL" id="KKK63189.1"/>
    </source>
</evidence>
<comment type="caution">
    <text evidence="2">The sequence shown here is derived from an EMBL/GenBank/DDBJ whole genome shotgun (WGS) entry which is preliminary data.</text>
</comment>
<reference evidence="2" key="1">
    <citation type="journal article" date="2015" name="Nature">
        <title>Complex archaea that bridge the gap between prokaryotes and eukaryotes.</title>
        <authorList>
            <person name="Spang A."/>
            <person name="Saw J.H."/>
            <person name="Jorgensen S.L."/>
            <person name="Zaremba-Niedzwiedzka K."/>
            <person name="Martijn J."/>
            <person name="Lind A.E."/>
            <person name="van Eijk R."/>
            <person name="Schleper C."/>
            <person name="Guy L."/>
            <person name="Ettema T.J."/>
        </authorList>
    </citation>
    <scope>NUCLEOTIDE SEQUENCE</scope>
</reference>
<keyword evidence="1" id="KW-0472">Membrane</keyword>